<evidence type="ECO:0000256" key="1">
    <source>
        <dbReference type="SAM" id="Phobius"/>
    </source>
</evidence>
<dbReference type="Gene3D" id="3.40.50.720">
    <property type="entry name" value="NAD(P)-binding Rossmann-like Domain"/>
    <property type="match status" value="1"/>
</dbReference>
<evidence type="ECO:0000313" key="3">
    <source>
        <dbReference type="Proteomes" id="UP000190890"/>
    </source>
</evidence>
<feature type="transmembrane region" description="Helical" evidence="1">
    <location>
        <begin position="197"/>
        <end position="218"/>
    </location>
</feature>
<organism evidence="2 3">
    <name type="scientific">Clostridium puniceum</name>
    <dbReference type="NCBI Taxonomy" id="29367"/>
    <lineage>
        <taxon>Bacteria</taxon>
        <taxon>Bacillati</taxon>
        <taxon>Bacillota</taxon>
        <taxon>Clostridia</taxon>
        <taxon>Eubacteriales</taxon>
        <taxon>Clostridiaceae</taxon>
        <taxon>Clostridium</taxon>
    </lineage>
</organism>
<dbReference type="Proteomes" id="UP000190890">
    <property type="component" value="Unassembled WGS sequence"/>
</dbReference>
<dbReference type="EMBL" id="LZZM01000138">
    <property type="protein sequence ID" value="OOM77957.1"/>
    <property type="molecule type" value="Genomic_DNA"/>
</dbReference>
<sequence>MVKFQRFINATVVEIIAYVDNDTKKQGTSINNINIISPSHINKSIYDYIIIASEYYDEIRLQLKELEITKDILSIFGDYSLNEYICLFDKILTDEGKETVKFNYECYRDINYSLINIKDEYSIGKCNNMVNKYYKEKENYKIEYNCDEVCDNELCVIYFSSNGIYYPSTIDEFKKSIIIGDNYEWFKTRINKAKKHIFCVIYFNVGTQLELIMNIIMLI</sequence>
<keyword evidence="1" id="KW-0812">Transmembrane</keyword>
<dbReference type="RefSeq" id="WP_077847270.1">
    <property type="nucleotide sequence ID" value="NZ_LZZM01000138.1"/>
</dbReference>
<dbReference type="STRING" id="29367.CLPUN_21300"/>
<evidence type="ECO:0000313" key="2">
    <source>
        <dbReference type="EMBL" id="OOM77957.1"/>
    </source>
</evidence>
<accession>A0A1S8TJJ1</accession>
<proteinExistence type="predicted"/>
<keyword evidence="1" id="KW-0472">Membrane</keyword>
<name>A0A1S8TJJ1_9CLOT</name>
<gene>
    <name evidence="2" type="ORF">CLPUN_21300</name>
</gene>
<protein>
    <submittedName>
        <fullName evidence="2">Uncharacterized protein</fullName>
    </submittedName>
</protein>
<dbReference type="AlphaFoldDB" id="A0A1S8TJJ1"/>
<keyword evidence="1" id="KW-1133">Transmembrane helix</keyword>
<comment type="caution">
    <text evidence="2">The sequence shown here is derived from an EMBL/GenBank/DDBJ whole genome shotgun (WGS) entry which is preliminary data.</text>
</comment>
<keyword evidence="3" id="KW-1185">Reference proteome</keyword>
<reference evidence="2 3" key="1">
    <citation type="submission" date="2016-05" db="EMBL/GenBank/DDBJ databases">
        <title>Microbial solvent formation.</title>
        <authorList>
            <person name="Poehlein A."/>
            <person name="Montoya Solano J.D."/>
            <person name="Flitsch S."/>
            <person name="Krabben P."/>
            <person name="Duerre P."/>
            <person name="Daniel R."/>
        </authorList>
    </citation>
    <scope>NUCLEOTIDE SEQUENCE [LARGE SCALE GENOMIC DNA]</scope>
    <source>
        <strain evidence="2 3">DSM 2619</strain>
    </source>
</reference>
<dbReference type="OrthoDB" id="7867880at2"/>